<sequence length="126" mass="14465">MIKNDFKTIDEYIAAQPKEIAVLLEKVRATIKKVAPEATEAISYAIPTFKLYGNLVHFANFKNHIGFYPGASGIENFQDELNDYTFSKGTIQFQFSEPIPYDLIEKITKFRVEENVKLSIIKNKKK</sequence>
<gene>
    <name evidence="2" type="ORF">H8R27_06020</name>
</gene>
<evidence type="ECO:0000313" key="3">
    <source>
        <dbReference type="Proteomes" id="UP000605990"/>
    </source>
</evidence>
<dbReference type="EMBL" id="JACRUN010000002">
    <property type="protein sequence ID" value="MBC5834439.1"/>
    <property type="molecule type" value="Genomic_DNA"/>
</dbReference>
<evidence type="ECO:0000259" key="1">
    <source>
        <dbReference type="Pfam" id="PF08818"/>
    </source>
</evidence>
<feature type="domain" description="YdhG-like" evidence="1">
    <location>
        <begin position="24"/>
        <end position="112"/>
    </location>
</feature>
<dbReference type="Pfam" id="PF08818">
    <property type="entry name" value="DUF1801"/>
    <property type="match status" value="1"/>
</dbReference>
<dbReference type="Proteomes" id="UP000605990">
    <property type="component" value="Unassembled WGS sequence"/>
</dbReference>
<comment type="caution">
    <text evidence="2">The sequence shown here is derived from an EMBL/GenBank/DDBJ whole genome shotgun (WGS) entry which is preliminary data.</text>
</comment>
<dbReference type="Gene3D" id="3.90.1150.200">
    <property type="match status" value="1"/>
</dbReference>
<proteinExistence type="predicted"/>
<dbReference type="RefSeq" id="WP_166126175.1">
    <property type="nucleotide sequence ID" value="NZ_JAANOQ010000003.1"/>
</dbReference>
<organism evidence="2 3">
    <name type="scientific">Flavobacterium bernardetii</name>
    <dbReference type="NCBI Taxonomy" id="2813823"/>
    <lineage>
        <taxon>Bacteria</taxon>
        <taxon>Pseudomonadati</taxon>
        <taxon>Bacteroidota</taxon>
        <taxon>Flavobacteriia</taxon>
        <taxon>Flavobacteriales</taxon>
        <taxon>Flavobacteriaceae</taxon>
        <taxon>Flavobacterium</taxon>
    </lineage>
</organism>
<protein>
    <submittedName>
        <fullName evidence="2">DUF1801 domain-containing protein</fullName>
    </submittedName>
</protein>
<dbReference type="InterPro" id="IPR014922">
    <property type="entry name" value="YdhG-like"/>
</dbReference>
<evidence type="ECO:0000313" key="2">
    <source>
        <dbReference type="EMBL" id="MBC5834439.1"/>
    </source>
</evidence>
<accession>A0ABR7IXS8</accession>
<reference evidence="2 3" key="1">
    <citation type="submission" date="2020-08" db="EMBL/GenBank/DDBJ databases">
        <title>Description of novel Flavobacterium F-408 isolate.</title>
        <authorList>
            <person name="Saticioglu I.B."/>
            <person name="Duman M."/>
            <person name="Altun S."/>
        </authorList>
    </citation>
    <scope>NUCLEOTIDE SEQUENCE [LARGE SCALE GENOMIC DNA]</scope>
    <source>
        <strain evidence="2 3">F-408</strain>
    </source>
</reference>
<keyword evidence="3" id="KW-1185">Reference proteome</keyword>
<dbReference type="SUPFAM" id="SSF159888">
    <property type="entry name" value="YdhG-like"/>
    <property type="match status" value="1"/>
</dbReference>
<name>A0ABR7IXS8_9FLAO</name>